<proteinExistence type="predicted"/>
<evidence type="ECO:0008006" key="4">
    <source>
        <dbReference type="Google" id="ProtNLM"/>
    </source>
</evidence>
<sequence>MNNHDNELKVMAKDVHYNEVREFTHEDMEHNFLRGDAIDETTRGSVDDYELDRQPASREDGGPDSLVKLPKHVSIRNQSGNDAMVQNAAVDAGSSYGRGLEDQGL</sequence>
<feature type="region of interest" description="Disordered" evidence="1">
    <location>
        <begin position="34"/>
        <end position="105"/>
    </location>
</feature>
<evidence type="ECO:0000256" key="1">
    <source>
        <dbReference type="SAM" id="MobiDB-lite"/>
    </source>
</evidence>
<name>A0ABS1J7M9_9BACL</name>
<dbReference type="Proteomes" id="UP000602284">
    <property type="component" value="Unassembled WGS sequence"/>
</dbReference>
<dbReference type="EMBL" id="JAEQNB010000001">
    <property type="protein sequence ID" value="MBL0386275.1"/>
    <property type="molecule type" value="Genomic_DNA"/>
</dbReference>
<gene>
    <name evidence="2" type="ORF">JJB07_06360</name>
</gene>
<keyword evidence="3" id="KW-1185">Reference proteome</keyword>
<evidence type="ECO:0000313" key="2">
    <source>
        <dbReference type="EMBL" id="MBL0386275.1"/>
    </source>
</evidence>
<protein>
    <recommendedName>
        <fullName evidence="4">DUF4025 domain-containing protein</fullName>
    </recommendedName>
</protein>
<feature type="compositionally biased region" description="Basic and acidic residues" evidence="1">
    <location>
        <begin position="34"/>
        <end position="61"/>
    </location>
</feature>
<evidence type="ECO:0000313" key="3">
    <source>
        <dbReference type="Proteomes" id="UP000602284"/>
    </source>
</evidence>
<accession>A0ABS1J7M9</accession>
<comment type="caution">
    <text evidence="2">The sequence shown here is derived from an EMBL/GenBank/DDBJ whole genome shotgun (WGS) entry which is preliminary data.</text>
</comment>
<organism evidence="2 3">
    <name type="scientific">Tumebacillus amylolyticus</name>
    <dbReference type="NCBI Taxonomy" id="2801339"/>
    <lineage>
        <taxon>Bacteria</taxon>
        <taxon>Bacillati</taxon>
        <taxon>Bacillota</taxon>
        <taxon>Bacilli</taxon>
        <taxon>Bacillales</taxon>
        <taxon>Alicyclobacillaceae</taxon>
        <taxon>Tumebacillus</taxon>
    </lineage>
</organism>
<reference evidence="2 3" key="1">
    <citation type="submission" date="2021-01" db="EMBL/GenBank/DDBJ databases">
        <title>Tumebacillus sp. strain ITR2 16S ribosomal RNA gene Genome sequencing and assembly.</title>
        <authorList>
            <person name="Kang M."/>
        </authorList>
    </citation>
    <scope>NUCLEOTIDE SEQUENCE [LARGE SCALE GENOMIC DNA]</scope>
    <source>
        <strain evidence="2 3">ITR2</strain>
    </source>
</reference>
<dbReference type="RefSeq" id="WP_201632356.1">
    <property type="nucleotide sequence ID" value="NZ_JAEQNB010000001.1"/>
</dbReference>